<sequence>MTVIEKLKQLRTLMKERNMDVYMIPTSDFHETEYVGEHFKARSFMSGFTGSAGTLIVCRDCAALWTDGRYFIQAANQLKDSTIDLMKQGEEGVPEVPAYIREHMRENGVFGFDGRVMNTRLVHDIMEELKDKDVTISAQEDLVGMIWKDRPPLPTKKGFFLEEAYSGKSTKEKLADIRTVMQEKNATHHIVTSLDDIAWMMNMRGWDISCFPVMLCYLVITHNENHIFIDENKLDEQMLANFRENAVAVHAYDDIYAFVKTIPADACVMLNTGVVNYAITQNLKKEIRIVDCPNPSQLMKARKNEIELENNRKAHIKDAVAMTKFMYWLKNNIGKETITEISASDYLESLRRKQEHNLGLSFSTISAYKEHAAMMHYSASEETNVELKPEGMLLVDSGGQYLEGTTDITRTFVLGPISDEIRTHYTCALRGMIQLSRTKFLEGCRGMNLDILARGPLWEMGIDYKCGTGHGVGHLMNVHEGPNGFRWKVVPERNDSCVLEEGMTQSNEPGVYVEGSHGIRHENELVVRRGEKNEYGQFMYFETITFVPFDLDGLDVDLMTRYDIAWLNAYHKEVYDKVSPYLNEAEKEWLKYATREI</sequence>
<dbReference type="Gene3D" id="3.40.350.10">
    <property type="entry name" value="Creatinase/prolidase N-terminal domain"/>
    <property type="match status" value="2"/>
</dbReference>
<dbReference type="Pfam" id="PF16188">
    <property type="entry name" value="Peptidase_M24_C"/>
    <property type="match status" value="1"/>
</dbReference>
<dbReference type="Proteomes" id="UP000030008">
    <property type="component" value="Unassembled WGS sequence"/>
</dbReference>
<reference evidence="7 8" key="1">
    <citation type="submission" date="2014-08" db="EMBL/GenBank/DDBJ databases">
        <title>Clostridium innocuum, an unnegligible vancomycin-resistant pathogen causing extra-intestinal infections.</title>
        <authorList>
            <person name="Feng Y."/>
            <person name="Chiu C.-H."/>
        </authorList>
    </citation>
    <scope>NUCLEOTIDE SEQUENCE [LARGE SCALE GENOMIC DNA]</scope>
    <source>
        <strain evidence="7 8">AN88</strain>
    </source>
</reference>
<dbReference type="InterPro" id="IPR032416">
    <property type="entry name" value="Peptidase_M24_C"/>
</dbReference>
<dbReference type="GO" id="GO:0070006">
    <property type="term" value="F:metalloaminopeptidase activity"/>
    <property type="evidence" value="ECO:0007669"/>
    <property type="project" value="InterPro"/>
</dbReference>
<evidence type="ECO:0000259" key="5">
    <source>
        <dbReference type="Pfam" id="PF01321"/>
    </source>
</evidence>
<evidence type="ECO:0000256" key="2">
    <source>
        <dbReference type="ARBA" id="ARBA00022723"/>
    </source>
</evidence>
<gene>
    <name evidence="7" type="ORF">CIAN88_15855</name>
</gene>
<dbReference type="PANTHER" id="PTHR43763">
    <property type="entry name" value="XAA-PRO AMINOPEPTIDASE 1"/>
    <property type="match status" value="1"/>
</dbReference>
<protein>
    <submittedName>
        <fullName evidence="7">Peptidase M24</fullName>
    </submittedName>
</protein>
<keyword evidence="3" id="KW-0378">Hydrolase</keyword>
<dbReference type="EMBL" id="JQIF01000076">
    <property type="protein sequence ID" value="KGJ52281.1"/>
    <property type="molecule type" value="Genomic_DNA"/>
</dbReference>
<dbReference type="Pfam" id="PF16189">
    <property type="entry name" value="Creatinase_N_2"/>
    <property type="match status" value="1"/>
</dbReference>
<comment type="similarity">
    <text evidence="1">Belongs to the peptidase M24B family.</text>
</comment>
<dbReference type="RefSeq" id="WP_044906580.1">
    <property type="nucleotide sequence ID" value="NZ_JQIF01000076.1"/>
</dbReference>
<dbReference type="InterPro" id="IPR000587">
    <property type="entry name" value="Creatinase_N"/>
</dbReference>
<dbReference type="InterPro" id="IPR050422">
    <property type="entry name" value="X-Pro_aminopeptidase_P"/>
</dbReference>
<dbReference type="Pfam" id="PF01321">
    <property type="entry name" value="Creatinase_N"/>
    <property type="match status" value="1"/>
</dbReference>
<dbReference type="InterPro" id="IPR029149">
    <property type="entry name" value="Creatin/AminoP/Spt16_N"/>
</dbReference>
<dbReference type="FunFam" id="3.40.350.10:FF:000003">
    <property type="entry name" value="Xaa-pro aminopeptidase P"/>
    <property type="match status" value="1"/>
</dbReference>
<dbReference type="FunFam" id="3.90.230.10:FF:000009">
    <property type="entry name" value="xaa-Pro aminopeptidase 2"/>
    <property type="match status" value="1"/>
</dbReference>
<evidence type="ECO:0000256" key="1">
    <source>
        <dbReference type="ARBA" id="ARBA00008766"/>
    </source>
</evidence>
<dbReference type="Gene3D" id="3.90.230.10">
    <property type="entry name" value="Creatinase/methionine aminopeptidase superfamily"/>
    <property type="match status" value="1"/>
</dbReference>
<evidence type="ECO:0000313" key="7">
    <source>
        <dbReference type="EMBL" id="KGJ52281.1"/>
    </source>
</evidence>
<dbReference type="InterPro" id="IPR000994">
    <property type="entry name" value="Pept_M24"/>
</dbReference>
<evidence type="ECO:0000259" key="4">
    <source>
        <dbReference type="Pfam" id="PF00557"/>
    </source>
</evidence>
<comment type="caution">
    <text evidence="7">The sequence shown here is derived from an EMBL/GenBank/DDBJ whole genome shotgun (WGS) entry which is preliminary data.</text>
</comment>
<dbReference type="Pfam" id="PF00557">
    <property type="entry name" value="Peptidase_M24"/>
    <property type="match status" value="1"/>
</dbReference>
<dbReference type="GO" id="GO:0046872">
    <property type="term" value="F:metal ion binding"/>
    <property type="evidence" value="ECO:0007669"/>
    <property type="project" value="UniProtKB-KW"/>
</dbReference>
<dbReference type="CDD" id="cd01085">
    <property type="entry name" value="APP"/>
    <property type="match status" value="1"/>
</dbReference>
<feature type="domain" description="Peptidase M24" evidence="4">
    <location>
        <begin position="310"/>
        <end position="528"/>
    </location>
</feature>
<evidence type="ECO:0000313" key="8">
    <source>
        <dbReference type="Proteomes" id="UP000030008"/>
    </source>
</evidence>
<accession>A0A099I3W1</accession>
<feature type="domain" description="Creatinase N-terminal" evidence="5">
    <location>
        <begin position="7"/>
        <end position="133"/>
    </location>
</feature>
<dbReference type="AlphaFoldDB" id="A0A099I3W1"/>
<proteinExistence type="inferred from homology"/>
<dbReference type="SUPFAM" id="SSF55920">
    <property type="entry name" value="Creatinase/aminopeptidase"/>
    <property type="match status" value="1"/>
</dbReference>
<dbReference type="InterPro" id="IPR033740">
    <property type="entry name" value="Pept_M24B"/>
</dbReference>
<keyword evidence="2" id="KW-0479">Metal-binding</keyword>
<dbReference type="GO" id="GO:0005737">
    <property type="term" value="C:cytoplasm"/>
    <property type="evidence" value="ECO:0007669"/>
    <property type="project" value="UniProtKB-ARBA"/>
</dbReference>
<dbReference type="SUPFAM" id="SSF53092">
    <property type="entry name" value="Creatinase/prolidase N-terminal domain"/>
    <property type="match status" value="1"/>
</dbReference>
<name>A0A099I3W1_CLOIN</name>
<evidence type="ECO:0000256" key="3">
    <source>
        <dbReference type="ARBA" id="ARBA00022801"/>
    </source>
</evidence>
<organism evidence="7 8">
    <name type="scientific">Clostridium innocuum</name>
    <dbReference type="NCBI Taxonomy" id="1522"/>
    <lineage>
        <taxon>Bacteria</taxon>
        <taxon>Bacillati</taxon>
        <taxon>Bacillota</taxon>
        <taxon>Clostridia</taxon>
        <taxon>Eubacteriales</taxon>
        <taxon>Clostridiaceae</taxon>
        <taxon>Clostridium</taxon>
    </lineage>
</organism>
<dbReference type="InterPro" id="IPR036005">
    <property type="entry name" value="Creatinase/aminopeptidase-like"/>
</dbReference>
<dbReference type="PANTHER" id="PTHR43763:SF6">
    <property type="entry name" value="XAA-PRO AMINOPEPTIDASE 1"/>
    <property type="match status" value="1"/>
</dbReference>
<evidence type="ECO:0000259" key="6">
    <source>
        <dbReference type="Pfam" id="PF16188"/>
    </source>
</evidence>
<feature type="domain" description="Peptidase M24 C-terminal" evidence="6">
    <location>
        <begin position="537"/>
        <end position="597"/>
    </location>
</feature>